<dbReference type="AlphaFoldDB" id="A0A4R7BDE1"/>
<dbReference type="PANTHER" id="PTHR30237">
    <property type="entry name" value="MURAMOYLTETRAPEPTIDE CARBOXYPEPTIDASE"/>
    <property type="match status" value="1"/>
</dbReference>
<name>A0A4R7BDE1_9NEIS</name>
<keyword evidence="3" id="KW-0645">Protease</keyword>
<dbReference type="Gene3D" id="3.50.30.60">
    <property type="entry name" value="LD-carboxypeptidase A C-terminal domain-like"/>
    <property type="match status" value="1"/>
</dbReference>
<dbReference type="InterPro" id="IPR027478">
    <property type="entry name" value="LdcA_N"/>
</dbReference>
<proteinExistence type="inferred from homology"/>
<dbReference type="InterPro" id="IPR040449">
    <property type="entry name" value="Peptidase_S66_N"/>
</dbReference>
<comment type="similarity">
    <text evidence="1">Belongs to the peptidase S66 family.</text>
</comment>
<feature type="domain" description="LD-carboxypeptidase N-terminal" evidence="7">
    <location>
        <begin position="44"/>
        <end position="165"/>
    </location>
</feature>
<feature type="active site" description="Charge relay system" evidence="6">
    <location>
        <position position="241"/>
    </location>
</feature>
<dbReference type="EMBL" id="SNZP01000001">
    <property type="protein sequence ID" value="TDR82951.1"/>
    <property type="molecule type" value="Genomic_DNA"/>
</dbReference>
<gene>
    <name evidence="9" type="ORF">DFP86_101345</name>
</gene>
<evidence type="ECO:0000256" key="6">
    <source>
        <dbReference type="PIRSR" id="PIRSR028757-1"/>
    </source>
</evidence>
<dbReference type="Proteomes" id="UP000295611">
    <property type="component" value="Unassembled WGS sequence"/>
</dbReference>
<evidence type="ECO:0000256" key="1">
    <source>
        <dbReference type="ARBA" id="ARBA00010233"/>
    </source>
</evidence>
<dbReference type="Gene3D" id="3.40.50.10740">
    <property type="entry name" value="Class I glutamine amidotransferase-like"/>
    <property type="match status" value="1"/>
</dbReference>
<dbReference type="GO" id="GO:0004180">
    <property type="term" value="F:carboxypeptidase activity"/>
    <property type="evidence" value="ECO:0007669"/>
    <property type="project" value="UniProtKB-KW"/>
</dbReference>
<dbReference type="SUPFAM" id="SSF141986">
    <property type="entry name" value="LD-carboxypeptidase A C-terminal domain-like"/>
    <property type="match status" value="1"/>
</dbReference>
<dbReference type="InterPro" id="IPR029062">
    <property type="entry name" value="Class_I_gatase-like"/>
</dbReference>
<dbReference type="PROSITE" id="PS51257">
    <property type="entry name" value="PROKAR_LIPOPROTEIN"/>
    <property type="match status" value="1"/>
</dbReference>
<evidence type="ECO:0000256" key="4">
    <source>
        <dbReference type="ARBA" id="ARBA00022801"/>
    </source>
</evidence>
<evidence type="ECO:0000256" key="5">
    <source>
        <dbReference type="ARBA" id="ARBA00022825"/>
    </source>
</evidence>
<organism evidence="9 10">
    <name type="scientific">Paludibacterium purpuratum</name>
    <dbReference type="NCBI Taxonomy" id="1144873"/>
    <lineage>
        <taxon>Bacteria</taxon>
        <taxon>Pseudomonadati</taxon>
        <taxon>Pseudomonadota</taxon>
        <taxon>Betaproteobacteria</taxon>
        <taxon>Neisseriales</taxon>
        <taxon>Chromobacteriaceae</taxon>
        <taxon>Paludibacterium</taxon>
    </lineage>
</organism>
<dbReference type="InterPro" id="IPR027461">
    <property type="entry name" value="Carboxypeptidase_A_C_sf"/>
</dbReference>
<keyword evidence="10" id="KW-1185">Reference proteome</keyword>
<keyword evidence="2 9" id="KW-0121">Carboxypeptidase</keyword>
<reference evidence="9 10" key="1">
    <citation type="submission" date="2019-03" db="EMBL/GenBank/DDBJ databases">
        <title>Genomic Encyclopedia of Type Strains, Phase III (KMG-III): the genomes of soil and plant-associated and newly described type strains.</title>
        <authorList>
            <person name="Whitman W."/>
        </authorList>
    </citation>
    <scope>NUCLEOTIDE SEQUENCE [LARGE SCALE GENOMIC DNA]</scope>
    <source>
        <strain evidence="9 10">CECT 8976</strain>
    </source>
</reference>
<feature type="active site" description="Nucleophile" evidence="6">
    <location>
        <position position="145"/>
    </location>
</feature>
<dbReference type="CDD" id="cd07025">
    <property type="entry name" value="Peptidase_S66"/>
    <property type="match status" value="1"/>
</dbReference>
<dbReference type="PANTHER" id="PTHR30237:SF2">
    <property type="entry name" value="MUREIN TETRAPEPTIDE CARBOXYPEPTIDASE"/>
    <property type="match status" value="1"/>
</dbReference>
<dbReference type="GO" id="GO:0008236">
    <property type="term" value="F:serine-type peptidase activity"/>
    <property type="evidence" value="ECO:0007669"/>
    <property type="project" value="UniProtKB-KW"/>
</dbReference>
<evidence type="ECO:0000259" key="8">
    <source>
        <dbReference type="Pfam" id="PF17676"/>
    </source>
</evidence>
<evidence type="ECO:0000256" key="2">
    <source>
        <dbReference type="ARBA" id="ARBA00022645"/>
    </source>
</evidence>
<protein>
    <submittedName>
        <fullName evidence="9">Murein tetrapeptidase LD-carboxypeptidase</fullName>
    </submittedName>
</protein>
<evidence type="ECO:0000256" key="3">
    <source>
        <dbReference type="ARBA" id="ARBA00022670"/>
    </source>
</evidence>
<dbReference type="PIRSF" id="PIRSF028757">
    <property type="entry name" value="LD-carboxypeptidase"/>
    <property type="match status" value="1"/>
</dbReference>
<keyword evidence="4" id="KW-0378">Hydrolase</keyword>
<feature type="active site" description="Charge relay system" evidence="6">
    <location>
        <position position="312"/>
    </location>
</feature>
<dbReference type="Pfam" id="PF02016">
    <property type="entry name" value="Peptidase_S66"/>
    <property type="match status" value="1"/>
</dbReference>
<evidence type="ECO:0000313" key="9">
    <source>
        <dbReference type="EMBL" id="TDR82951.1"/>
    </source>
</evidence>
<accession>A0A4R7BDE1</accession>
<sequence>MPMHPFRYERRLVLKWGTVITMSTLLSACGTPKEAGEPRPIARLMALGGPMNDPARAKRGVDALHALGFEVDNLSVLARRHSRFAGTIAERAADLNALADPAEAMPELIVATRGGYGAIQVLEHLDFDRLCPRLISSGTVLMGYSDNTAAQLALLTRGGVVSWSGPMLYGDFAAQPTSAFTMNWLRQALAAGRFSLRVDAPQKAAATRLHGTLWGGNLTVLTSLVGTPWLPALSDGILFIEDVGEDVYKADRMLEQLRQAGILSRQRAILFGHFSGQRQDGYDPDGYTMDRLIERVAAQTGVPAFTGLPIGHVADIVPLPIGGQGELIADVDGFTLNVSGAPALKRLPVAWIEPTAASSL</sequence>
<evidence type="ECO:0000259" key="7">
    <source>
        <dbReference type="Pfam" id="PF02016"/>
    </source>
</evidence>
<dbReference type="GO" id="GO:0006508">
    <property type="term" value="P:proteolysis"/>
    <property type="evidence" value="ECO:0007669"/>
    <property type="project" value="UniProtKB-KW"/>
</dbReference>
<keyword evidence="5" id="KW-0720">Serine protease</keyword>
<dbReference type="Pfam" id="PF17676">
    <property type="entry name" value="Peptidase_S66C"/>
    <property type="match status" value="1"/>
</dbReference>
<dbReference type="SUPFAM" id="SSF52317">
    <property type="entry name" value="Class I glutamine amidotransferase-like"/>
    <property type="match status" value="1"/>
</dbReference>
<feature type="domain" description="LD-carboxypeptidase C-terminal" evidence="8">
    <location>
        <begin position="211"/>
        <end position="327"/>
    </location>
</feature>
<dbReference type="InterPro" id="IPR003507">
    <property type="entry name" value="S66_fam"/>
</dbReference>
<evidence type="ECO:0000313" key="10">
    <source>
        <dbReference type="Proteomes" id="UP000295611"/>
    </source>
</evidence>
<comment type="caution">
    <text evidence="9">The sequence shown here is derived from an EMBL/GenBank/DDBJ whole genome shotgun (WGS) entry which is preliminary data.</text>
</comment>
<dbReference type="InterPro" id="IPR040921">
    <property type="entry name" value="Peptidase_S66C"/>
</dbReference>